<dbReference type="RefSeq" id="WP_344717211.1">
    <property type="nucleotide sequence ID" value="NZ_BAAAYG010000001.1"/>
</dbReference>
<feature type="transmembrane region" description="Helical" evidence="6">
    <location>
        <begin position="387"/>
        <end position="410"/>
    </location>
</feature>
<dbReference type="PANTHER" id="PTHR10010">
    <property type="entry name" value="SOLUTE CARRIER FAMILY 34 SODIUM PHOSPHATE , MEMBER 2-RELATED"/>
    <property type="match status" value="1"/>
</dbReference>
<feature type="transmembrane region" description="Helical" evidence="6">
    <location>
        <begin position="78"/>
        <end position="98"/>
    </location>
</feature>
<protein>
    <submittedName>
        <fullName evidence="7">Sodium:phosphate symporter</fullName>
    </submittedName>
</protein>
<reference evidence="8" key="1">
    <citation type="journal article" date="2019" name="Int. J. Syst. Evol. Microbiol.">
        <title>The Global Catalogue of Microorganisms (GCM) 10K type strain sequencing project: providing services to taxonomists for standard genome sequencing and annotation.</title>
        <authorList>
            <consortium name="The Broad Institute Genomics Platform"/>
            <consortium name="The Broad Institute Genome Sequencing Center for Infectious Disease"/>
            <person name="Wu L."/>
            <person name="Ma J."/>
        </authorList>
    </citation>
    <scope>NUCLEOTIDE SEQUENCE [LARGE SCALE GENOMIC DNA]</scope>
    <source>
        <strain evidence="8">JCM 11483</strain>
    </source>
</reference>
<evidence type="ECO:0000313" key="7">
    <source>
        <dbReference type="EMBL" id="GAA3278592.1"/>
    </source>
</evidence>
<gene>
    <name evidence="7" type="ORF">GCM10020260_00870</name>
</gene>
<dbReference type="InterPro" id="IPR003841">
    <property type="entry name" value="Na/Pi_transpt"/>
</dbReference>
<dbReference type="PANTHER" id="PTHR10010:SF46">
    <property type="entry name" value="SODIUM-DEPENDENT PHOSPHATE TRANSPORT PROTEIN 2B"/>
    <property type="match status" value="1"/>
</dbReference>
<comment type="subcellular location">
    <subcellularLocation>
        <location evidence="1">Cell membrane</location>
        <topology evidence="1">Multi-pass membrane protein</topology>
    </subcellularLocation>
</comment>
<evidence type="ECO:0000313" key="8">
    <source>
        <dbReference type="Proteomes" id="UP001501736"/>
    </source>
</evidence>
<feature type="transmembrane region" description="Helical" evidence="6">
    <location>
        <begin position="234"/>
        <end position="255"/>
    </location>
</feature>
<evidence type="ECO:0000256" key="1">
    <source>
        <dbReference type="ARBA" id="ARBA00004651"/>
    </source>
</evidence>
<evidence type="ECO:0000256" key="3">
    <source>
        <dbReference type="ARBA" id="ARBA00022692"/>
    </source>
</evidence>
<feature type="transmembrane region" description="Helical" evidence="6">
    <location>
        <begin position="313"/>
        <end position="335"/>
    </location>
</feature>
<feature type="transmembrane region" description="Helical" evidence="6">
    <location>
        <begin position="118"/>
        <end position="139"/>
    </location>
</feature>
<sequence>MSAPAAAAPEKVTTGAHEAPVTRPITPFERLGLSGRALSIANWLGVVAAVYVLITAVHVIGDGFGIATGGHAETLFDFATNPLVALMVGVAATVLTQSSSTTTSVTVGLVAGGLPLSIAIPVILGANLGTTLTNTLVSLGMVRDQAAFRRGFAAATVHDFFNLLAVAIFLPLEIAFGLLEQLATALAGPLSGTDGGPLAAIFGGLGSVIKGATTPLAEGITASLGWLPPLWQGLVMIGVAVALILLVINLIGRLLKVLMVGKARAVLHAAMGRGPLAGIGSGALMTVMVQSSSTSTALMVPLAGSGTLSLRQIYPFTLGANIGTTVTALISAFAFDGPAARVALIAALAHLLFNVLATALIFGIPGLRELPLRAASRLADVAAEKKLYAAGWVVGIFVVLPLGLIAVTAIV</sequence>
<keyword evidence="8" id="KW-1185">Reference proteome</keyword>
<evidence type="ECO:0000256" key="2">
    <source>
        <dbReference type="ARBA" id="ARBA00022475"/>
    </source>
</evidence>
<keyword evidence="5 6" id="KW-0472">Membrane</keyword>
<feature type="transmembrane region" description="Helical" evidence="6">
    <location>
        <begin position="276"/>
        <end position="293"/>
    </location>
</feature>
<accession>A0ABP6R6B0</accession>
<feature type="transmembrane region" description="Helical" evidence="6">
    <location>
        <begin position="40"/>
        <end position="66"/>
    </location>
</feature>
<dbReference type="Proteomes" id="UP001501736">
    <property type="component" value="Unassembled WGS sequence"/>
</dbReference>
<name>A0ABP6R6B0_9MICC</name>
<proteinExistence type="predicted"/>
<keyword evidence="2" id="KW-1003">Cell membrane</keyword>
<feature type="transmembrane region" description="Helical" evidence="6">
    <location>
        <begin position="342"/>
        <end position="367"/>
    </location>
</feature>
<feature type="transmembrane region" description="Helical" evidence="6">
    <location>
        <begin position="160"/>
        <end position="179"/>
    </location>
</feature>
<evidence type="ECO:0000256" key="6">
    <source>
        <dbReference type="SAM" id="Phobius"/>
    </source>
</evidence>
<keyword evidence="3 6" id="KW-0812">Transmembrane</keyword>
<keyword evidence="4 6" id="KW-1133">Transmembrane helix</keyword>
<comment type="caution">
    <text evidence="7">The sequence shown here is derived from an EMBL/GenBank/DDBJ whole genome shotgun (WGS) entry which is preliminary data.</text>
</comment>
<evidence type="ECO:0000256" key="5">
    <source>
        <dbReference type="ARBA" id="ARBA00023136"/>
    </source>
</evidence>
<dbReference type="Pfam" id="PF02690">
    <property type="entry name" value="Na_Pi_cotrans"/>
    <property type="match status" value="2"/>
</dbReference>
<dbReference type="EMBL" id="BAAAYG010000001">
    <property type="protein sequence ID" value="GAA3278592.1"/>
    <property type="molecule type" value="Genomic_DNA"/>
</dbReference>
<organism evidence="7 8">
    <name type="scientific">Nesterenkonia halobia</name>
    <dbReference type="NCBI Taxonomy" id="37922"/>
    <lineage>
        <taxon>Bacteria</taxon>
        <taxon>Bacillati</taxon>
        <taxon>Actinomycetota</taxon>
        <taxon>Actinomycetes</taxon>
        <taxon>Micrococcales</taxon>
        <taxon>Micrococcaceae</taxon>
        <taxon>Nesterenkonia</taxon>
    </lineage>
</organism>
<evidence type="ECO:0000256" key="4">
    <source>
        <dbReference type="ARBA" id="ARBA00022989"/>
    </source>
</evidence>
<dbReference type="NCBIfam" id="NF037997">
    <property type="entry name" value="Na_Pi_symport"/>
    <property type="match status" value="1"/>
</dbReference>